<dbReference type="InterPro" id="IPR051223">
    <property type="entry name" value="Polycystin"/>
</dbReference>
<comment type="caution">
    <text evidence="1">Lacks conserved residue(s) required for the propagation of feature annotation.</text>
</comment>
<evidence type="ECO:0000259" key="3">
    <source>
        <dbReference type="PROSITE" id="PS50095"/>
    </source>
</evidence>
<reference evidence="4 5" key="1">
    <citation type="journal article" date="2020" name="Cell">
        <title>Large-Scale Comparative Analyses of Tick Genomes Elucidate Their Genetic Diversity and Vector Capacities.</title>
        <authorList>
            <consortium name="Tick Genome and Microbiome Consortium (TIGMIC)"/>
            <person name="Jia N."/>
            <person name="Wang J."/>
            <person name="Shi W."/>
            <person name="Du L."/>
            <person name="Sun Y."/>
            <person name="Zhan W."/>
            <person name="Jiang J.F."/>
            <person name="Wang Q."/>
            <person name="Zhang B."/>
            <person name="Ji P."/>
            <person name="Bell-Sakyi L."/>
            <person name="Cui X.M."/>
            <person name="Yuan T.T."/>
            <person name="Jiang B.G."/>
            <person name="Yang W.F."/>
            <person name="Lam T.T."/>
            <person name="Chang Q.C."/>
            <person name="Ding S.J."/>
            <person name="Wang X.J."/>
            <person name="Zhu J.G."/>
            <person name="Ruan X.D."/>
            <person name="Zhao L."/>
            <person name="Wei J.T."/>
            <person name="Ye R.Z."/>
            <person name="Que T.C."/>
            <person name="Du C.H."/>
            <person name="Zhou Y.H."/>
            <person name="Cheng J.X."/>
            <person name="Dai P.F."/>
            <person name="Guo W.B."/>
            <person name="Han X.H."/>
            <person name="Huang E.J."/>
            <person name="Li L.F."/>
            <person name="Wei W."/>
            <person name="Gao Y.C."/>
            <person name="Liu J.Z."/>
            <person name="Shao H.Z."/>
            <person name="Wang X."/>
            <person name="Wang C.C."/>
            <person name="Yang T.C."/>
            <person name="Huo Q.B."/>
            <person name="Li W."/>
            <person name="Chen H.Y."/>
            <person name="Chen S.E."/>
            <person name="Zhou L.G."/>
            <person name="Ni X.B."/>
            <person name="Tian J.H."/>
            <person name="Sheng Y."/>
            <person name="Liu T."/>
            <person name="Pan Y.S."/>
            <person name="Xia L.Y."/>
            <person name="Li J."/>
            <person name="Zhao F."/>
            <person name="Cao W.C."/>
        </authorList>
    </citation>
    <scope>NUCLEOTIDE SEQUENCE [LARGE SCALE GENOMIC DNA]</scope>
    <source>
        <strain evidence="4">HaeL-2018</strain>
    </source>
</reference>
<dbReference type="Pfam" id="PF01477">
    <property type="entry name" value="PLAT"/>
    <property type="match status" value="1"/>
</dbReference>
<evidence type="ECO:0000313" key="4">
    <source>
        <dbReference type="EMBL" id="KAH9366500.1"/>
    </source>
</evidence>
<dbReference type="AlphaFoldDB" id="A0A9J6FWQ8"/>
<evidence type="ECO:0000313" key="5">
    <source>
        <dbReference type="Proteomes" id="UP000821853"/>
    </source>
</evidence>
<dbReference type="PANTHER" id="PTHR10877:SF183">
    <property type="entry name" value="AT14535P-RELATED"/>
    <property type="match status" value="1"/>
</dbReference>
<dbReference type="Gene3D" id="2.60.60.20">
    <property type="entry name" value="PLAT/LH2 domain"/>
    <property type="match status" value="1"/>
</dbReference>
<dbReference type="OrthoDB" id="6491847at2759"/>
<name>A0A9J6FWQ8_HAELO</name>
<feature type="transmembrane region" description="Helical" evidence="2">
    <location>
        <begin position="344"/>
        <end position="364"/>
    </location>
</feature>
<dbReference type="PROSITE" id="PS50095">
    <property type="entry name" value="PLAT"/>
    <property type="match status" value="1"/>
</dbReference>
<protein>
    <recommendedName>
        <fullName evidence="3">PLAT domain-containing protein</fullName>
    </recommendedName>
</protein>
<dbReference type="EMBL" id="JABSTR010000004">
    <property type="protein sequence ID" value="KAH9366500.1"/>
    <property type="molecule type" value="Genomic_DNA"/>
</dbReference>
<keyword evidence="2" id="KW-0472">Membrane</keyword>
<feature type="transmembrane region" description="Helical" evidence="2">
    <location>
        <begin position="217"/>
        <end position="235"/>
    </location>
</feature>
<gene>
    <name evidence="4" type="ORF">HPB48_018085</name>
</gene>
<organism evidence="4 5">
    <name type="scientific">Haemaphysalis longicornis</name>
    <name type="common">Bush tick</name>
    <dbReference type="NCBI Taxonomy" id="44386"/>
    <lineage>
        <taxon>Eukaryota</taxon>
        <taxon>Metazoa</taxon>
        <taxon>Ecdysozoa</taxon>
        <taxon>Arthropoda</taxon>
        <taxon>Chelicerata</taxon>
        <taxon>Arachnida</taxon>
        <taxon>Acari</taxon>
        <taxon>Parasitiformes</taxon>
        <taxon>Ixodida</taxon>
        <taxon>Ixodoidea</taxon>
        <taxon>Ixodidae</taxon>
        <taxon>Haemaphysalinae</taxon>
        <taxon>Haemaphysalis</taxon>
    </lineage>
</organism>
<keyword evidence="5" id="KW-1185">Reference proteome</keyword>
<keyword evidence="2" id="KW-0812">Transmembrane</keyword>
<accession>A0A9J6FWQ8</accession>
<feature type="transmembrane region" description="Helical" evidence="2">
    <location>
        <begin position="6"/>
        <end position="26"/>
    </location>
</feature>
<dbReference type="InterPro" id="IPR036392">
    <property type="entry name" value="PLAT/LH2_dom_sf"/>
</dbReference>
<dbReference type="SMART" id="SM00308">
    <property type="entry name" value="LH2"/>
    <property type="match status" value="1"/>
</dbReference>
<evidence type="ECO:0000256" key="2">
    <source>
        <dbReference type="SAM" id="Phobius"/>
    </source>
</evidence>
<dbReference type="OMA" id="TEICHIM"/>
<dbReference type="InterPro" id="IPR001024">
    <property type="entry name" value="PLAT/LH2_dom"/>
</dbReference>
<dbReference type="Proteomes" id="UP000821853">
    <property type="component" value="Chromosome 2"/>
</dbReference>
<feature type="transmembrane region" description="Helical" evidence="2">
    <location>
        <begin position="260"/>
        <end position="281"/>
    </location>
</feature>
<keyword evidence="2" id="KW-1133">Transmembrane helix</keyword>
<feature type="transmembrane region" description="Helical" evidence="2">
    <location>
        <begin position="384"/>
        <end position="407"/>
    </location>
</feature>
<dbReference type="SUPFAM" id="SSF49723">
    <property type="entry name" value="Lipase/lipooxygenase domain (PLAT/LH2 domain)"/>
    <property type="match status" value="1"/>
</dbReference>
<dbReference type="VEuPathDB" id="VectorBase:HLOH_055270"/>
<sequence>MSSNLVMTIIVGTVWAIYFTVMVWAFGKDASDESAAGIEYLAENERDDSFGYLISVYTWFREGSSTTCRVRLKIRGSAGESRDVVLRDGFRNPLALQAGGRDWYFMSNPTNLGDIEAIEVTLELKGNNPSWYVSTIVVRDLQTASRTVFLVDDWLEPDEETGTATFTFEVAEESLIRNPWRIFTARIIRYFREEHLIFSIFSRLPTSKFTRKQRASVALLLVTTGMMVSLMFYGLDPDEEELFHPSMLYSLFEVPNRRELTIAVQSTLIVTPLVFLVVFLFEKSRPPAFRRKPAVRRVYVEDAVDEWVHDNSGSSVDSPRAQSVPKDLLNTRVREGIYPASVSAFAWFLCLLGAVAASTMTILYGLTYGYRRSLSWVRCNLINVIFSEFVISPLKLLCLSAIMACVLRAPVEMENIPVRFIE</sequence>
<feature type="domain" description="PLAT" evidence="3">
    <location>
        <begin position="50"/>
        <end position="169"/>
    </location>
</feature>
<dbReference type="PANTHER" id="PTHR10877">
    <property type="entry name" value="POLYCYSTIN FAMILY MEMBER"/>
    <property type="match status" value="1"/>
</dbReference>
<comment type="caution">
    <text evidence="4">The sequence shown here is derived from an EMBL/GenBank/DDBJ whole genome shotgun (WGS) entry which is preliminary data.</text>
</comment>
<evidence type="ECO:0000256" key="1">
    <source>
        <dbReference type="PROSITE-ProRule" id="PRU00152"/>
    </source>
</evidence>
<proteinExistence type="predicted"/>